<name>A0A914EBC6_9BILA</name>
<dbReference type="WBParaSite" id="ACRNAN_scaffold6984.g22880.t1">
    <property type="protein sequence ID" value="ACRNAN_scaffold6984.g22880.t1"/>
    <property type="gene ID" value="ACRNAN_scaffold6984.g22880"/>
</dbReference>
<dbReference type="Proteomes" id="UP000887540">
    <property type="component" value="Unplaced"/>
</dbReference>
<dbReference type="AlphaFoldDB" id="A0A914EBC6"/>
<reference evidence="2" key="1">
    <citation type="submission" date="2022-11" db="UniProtKB">
        <authorList>
            <consortium name="WormBaseParasite"/>
        </authorList>
    </citation>
    <scope>IDENTIFICATION</scope>
</reference>
<organism evidence="1 2">
    <name type="scientific">Acrobeloides nanus</name>
    <dbReference type="NCBI Taxonomy" id="290746"/>
    <lineage>
        <taxon>Eukaryota</taxon>
        <taxon>Metazoa</taxon>
        <taxon>Ecdysozoa</taxon>
        <taxon>Nematoda</taxon>
        <taxon>Chromadorea</taxon>
        <taxon>Rhabditida</taxon>
        <taxon>Tylenchina</taxon>
        <taxon>Cephalobomorpha</taxon>
        <taxon>Cephaloboidea</taxon>
        <taxon>Cephalobidae</taxon>
        <taxon>Acrobeloides</taxon>
    </lineage>
</organism>
<keyword evidence="1" id="KW-1185">Reference proteome</keyword>
<proteinExistence type="predicted"/>
<protein>
    <submittedName>
        <fullName evidence="2">Uncharacterized protein</fullName>
    </submittedName>
</protein>
<sequence length="191" mass="22926">MRDDLVRNGRVKHHQLIKNEIIEPIQSSSTQIIPNPVQNFDNFNTNSILKRILQGINIYMDSQKCLYNIENQTKMFTPLEFMSAKQSDYNRLEQFCVCMINSMLNEYFEPYNVMNPSEKALIIKNFTTKYSFLFKCYQTSKYFPDPNDNRFFTHYGYYLTNNIVFLENLSDETKQNKDEYIRQWKKFFAPC</sequence>
<evidence type="ECO:0000313" key="2">
    <source>
        <dbReference type="WBParaSite" id="ACRNAN_scaffold6984.g22880.t1"/>
    </source>
</evidence>
<evidence type="ECO:0000313" key="1">
    <source>
        <dbReference type="Proteomes" id="UP000887540"/>
    </source>
</evidence>
<accession>A0A914EBC6</accession>